<name>A0A9N9TD23_DIABA</name>
<keyword evidence="2" id="KW-1185">Reference proteome</keyword>
<protein>
    <submittedName>
        <fullName evidence="1">Uncharacterized protein</fullName>
    </submittedName>
</protein>
<dbReference type="EMBL" id="OU898284">
    <property type="protein sequence ID" value="CAG9840687.1"/>
    <property type="molecule type" value="Genomic_DNA"/>
</dbReference>
<reference evidence="1" key="1">
    <citation type="submission" date="2022-01" db="EMBL/GenBank/DDBJ databases">
        <authorList>
            <person name="King R."/>
        </authorList>
    </citation>
    <scope>NUCLEOTIDE SEQUENCE</scope>
</reference>
<dbReference type="AlphaFoldDB" id="A0A9N9TD23"/>
<evidence type="ECO:0000313" key="1">
    <source>
        <dbReference type="EMBL" id="CAG9840687.1"/>
    </source>
</evidence>
<proteinExistence type="predicted"/>
<evidence type="ECO:0000313" key="2">
    <source>
        <dbReference type="Proteomes" id="UP001153709"/>
    </source>
</evidence>
<gene>
    <name evidence="1" type="ORF">DIABBA_LOCUS13311</name>
</gene>
<sequence>MYLVLLANNLVSLVERLIKSWLQEYKILRYKSGIEVVETEKDLLSHNIFDLTEESKASKIKKFKTQNLEKQKGLEARNKWTLLQSPNSHKQEASIIDHDYGNITKIVEETIVSDAETNQINLEFITMEEDTCPIRSRKRKINSQKQGLEYLHQYDIKQFELKKKN</sequence>
<dbReference type="Proteomes" id="UP001153709">
    <property type="component" value="Chromosome 9"/>
</dbReference>
<dbReference type="OrthoDB" id="72637at2759"/>
<organism evidence="1 2">
    <name type="scientific">Diabrotica balteata</name>
    <name type="common">Banded cucumber beetle</name>
    <dbReference type="NCBI Taxonomy" id="107213"/>
    <lineage>
        <taxon>Eukaryota</taxon>
        <taxon>Metazoa</taxon>
        <taxon>Ecdysozoa</taxon>
        <taxon>Arthropoda</taxon>
        <taxon>Hexapoda</taxon>
        <taxon>Insecta</taxon>
        <taxon>Pterygota</taxon>
        <taxon>Neoptera</taxon>
        <taxon>Endopterygota</taxon>
        <taxon>Coleoptera</taxon>
        <taxon>Polyphaga</taxon>
        <taxon>Cucujiformia</taxon>
        <taxon>Chrysomeloidea</taxon>
        <taxon>Chrysomelidae</taxon>
        <taxon>Galerucinae</taxon>
        <taxon>Diabroticina</taxon>
        <taxon>Diabroticites</taxon>
        <taxon>Diabrotica</taxon>
    </lineage>
</organism>
<accession>A0A9N9TD23</accession>